<dbReference type="GO" id="GO:0055085">
    <property type="term" value="P:transmembrane transport"/>
    <property type="evidence" value="ECO:0007669"/>
    <property type="project" value="InterPro"/>
</dbReference>
<accession>A0A382IXY5</accession>
<evidence type="ECO:0000256" key="3">
    <source>
        <dbReference type="ARBA" id="ARBA00022692"/>
    </source>
</evidence>
<feature type="domain" description="ABC transmembrane type-1" evidence="8">
    <location>
        <begin position="1"/>
        <end position="264"/>
    </location>
</feature>
<feature type="transmembrane region" description="Helical" evidence="7">
    <location>
        <begin position="245"/>
        <end position="267"/>
    </location>
</feature>
<dbReference type="AlphaFoldDB" id="A0A382IXY5"/>
<feature type="transmembrane region" description="Helical" evidence="7">
    <location>
        <begin position="145"/>
        <end position="164"/>
    </location>
</feature>
<comment type="similarity">
    <text evidence="2">Belongs to the binding-protein-dependent transport system permease family. HisMQ subfamily.</text>
</comment>
<proteinExistence type="inferred from homology"/>
<gene>
    <name evidence="9" type="ORF">METZ01_LOCUS256627</name>
</gene>
<feature type="transmembrane region" description="Helical" evidence="7">
    <location>
        <begin position="56"/>
        <end position="75"/>
    </location>
</feature>
<evidence type="ECO:0000256" key="5">
    <source>
        <dbReference type="ARBA" id="ARBA00022989"/>
    </source>
</evidence>
<keyword evidence="5 7" id="KW-1133">Transmembrane helix</keyword>
<dbReference type="CDD" id="cd06261">
    <property type="entry name" value="TM_PBP2"/>
    <property type="match status" value="1"/>
</dbReference>
<protein>
    <recommendedName>
        <fullName evidence="8">ABC transmembrane type-1 domain-containing protein</fullName>
    </recommendedName>
</protein>
<dbReference type="Gene3D" id="1.10.3720.10">
    <property type="entry name" value="MetI-like"/>
    <property type="match status" value="1"/>
</dbReference>
<keyword evidence="4" id="KW-0029">Amino-acid transport</keyword>
<name>A0A382IXY5_9ZZZZ</name>
<feature type="non-terminal residue" evidence="9">
    <location>
        <position position="1"/>
    </location>
</feature>
<feature type="transmembrane region" description="Helical" evidence="7">
    <location>
        <begin position="96"/>
        <end position="114"/>
    </location>
</feature>
<dbReference type="InterPro" id="IPR035906">
    <property type="entry name" value="MetI-like_sf"/>
</dbReference>
<comment type="subcellular location">
    <subcellularLocation>
        <location evidence="1">Membrane</location>
        <topology evidence="1">Multi-pass membrane protein</topology>
    </subcellularLocation>
</comment>
<keyword evidence="6 7" id="KW-0472">Membrane</keyword>
<dbReference type="GO" id="GO:0005886">
    <property type="term" value="C:plasma membrane"/>
    <property type="evidence" value="ECO:0007669"/>
    <property type="project" value="TreeGrafter"/>
</dbReference>
<dbReference type="PANTHER" id="PTHR30614:SF37">
    <property type="entry name" value="AMINO-ACID ABC TRANSPORTER PERMEASE PROTEIN YHDX-RELATED"/>
    <property type="match status" value="1"/>
</dbReference>
<evidence type="ECO:0000256" key="6">
    <source>
        <dbReference type="ARBA" id="ARBA00023136"/>
    </source>
</evidence>
<evidence type="ECO:0000256" key="1">
    <source>
        <dbReference type="ARBA" id="ARBA00004141"/>
    </source>
</evidence>
<feature type="transmembrane region" description="Helical" evidence="7">
    <location>
        <begin position="184"/>
        <end position="203"/>
    </location>
</feature>
<evidence type="ECO:0000313" key="9">
    <source>
        <dbReference type="EMBL" id="SVC03773.1"/>
    </source>
</evidence>
<keyword evidence="3 7" id="KW-0812">Transmembrane</keyword>
<sequence>VEILRNTPLLIQIIFWQIIFLKLPRISEAFTFGNALVISNRGILLPNASPSDNGNIWITIIIIAVILSLIVSYIINKREDHEGKSIKFFNLKFNGNLLGILLFFTITITTYFILQKPFNLDLPSLYQNDNGTFIQSGGFEFTPEFGAILFALVMYTGTFITEIVRGSIQSLSKGQTEAAQALGLSNYQIMTLIVLPQALRSIIPPLTNQYLNLTKNSSLSVVIAYPELFMVSRTIMNNSGRALPVFFLILSTYLILSLVISLFMNVINRRVTRIGT</sequence>
<evidence type="ECO:0000259" key="8">
    <source>
        <dbReference type="PROSITE" id="PS50928"/>
    </source>
</evidence>
<dbReference type="InterPro" id="IPR000515">
    <property type="entry name" value="MetI-like"/>
</dbReference>
<dbReference type="EMBL" id="UINC01069979">
    <property type="protein sequence ID" value="SVC03773.1"/>
    <property type="molecule type" value="Genomic_DNA"/>
</dbReference>
<evidence type="ECO:0000256" key="2">
    <source>
        <dbReference type="ARBA" id="ARBA00010072"/>
    </source>
</evidence>
<evidence type="ECO:0000256" key="7">
    <source>
        <dbReference type="SAM" id="Phobius"/>
    </source>
</evidence>
<reference evidence="9" key="1">
    <citation type="submission" date="2018-05" db="EMBL/GenBank/DDBJ databases">
        <authorList>
            <person name="Lanie J.A."/>
            <person name="Ng W.-L."/>
            <person name="Kazmierczak K.M."/>
            <person name="Andrzejewski T.M."/>
            <person name="Davidsen T.M."/>
            <person name="Wayne K.J."/>
            <person name="Tettelin H."/>
            <person name="Glass J.I."/>
            <person name="Rusch D."/>
            <person name="Podicherti R."/>
            <person name="Tsui H.-C.T."/>
            <person name="Winkler M.E."/>
        </authorList>
    </citation>
    <scope>NUCLEOTIDE SEQUENCE</scope>
</reference>
<dbReference type="PROSITE" id="PS50928">
    <property type="entry name" value="ABC_TM1"/>
    <property type="match status" value="1"/>
</dbReference>
<dbReference type="GO" id="GO:0006865">
    <property type="term" value="P:amino acid transport"/>
    <property type="evidence" value="ECO:0007669"/>
    <property type="project" value="UniProtKB-KW"/>
</dbReference>
<dbReference type="PANTHER" id="PTHR30614">
    <property type="entry name" value="MEMBRANE COMPONENT OF AMINO ACID ABC TRANSPORTER"/>
    <property type="match status" value="1"/>
</dbReference>
<dbReference type="Pfam" id="PF00528">
    <property type="entry name" value="BPD_transp_1"/>
    <property type="match status" value="1"/>
</dbReference>
<organism evidence="9">
    <name type="scientific">marine metagenome</name>
    <dbReference type="NCBI Taxonomy" id="408172"/>
    <lineage>
        <taxon>unclassified sequences</taxon>
        <taxon>metagenomes</taxon>
        <taxon>ecological metagenomes</taxon>
    </lineage>
</organism>
<keyword evidence="4" id="KW-0813">Transport</keyword>
<dbReference type="SUPFAM" id="SSF161098">
    <property type="entry name" value="MetI-like"/>
    <property type="match status" value="1"/>
</dbReference>
<dbReference type="InterPro" id="IPR043429">
    <property type="entry name" value="ArtM/GltK/GlnP/TcyL/YhdX-like"/>
</dbReference>
<evidence type="ECO:0000256" key="4">
    <source>
        <dbReference type="ARBA" id="ARBA00022970"/>
    </source>
</evidence>